<dbReference type="RefSeq" id="WP_088592709.1">
    <property type="nucleotide sequence ID" value="NZ_CP022046.2"/>
</dbReference>
<dbReference type="Proteomes" id="UP000197058">
    <property type="component" value="Chromosome"/>
</dbReference>
<dbReference type="Gene3D" id="3.30.70.360">
    <property type="match status" value="1"/>
</dbReference>
<sequence>MSRVKFLKDYRDSHLDQFKAISEYLFYHPELKFKEFQSAEYLMKQCEELGFKVEGNVAEIETAFVASYGSGKPVIAILGEYDALPGLYQTPNSSSKNDEGNEVGHGCGHNLLGTGSLMAAAMVKDYIEEHHLEGTVRYYGCPGEEIGSGKTFMVRDGAFDDVDFALCWHPSPSNSVMNLSSLANYLVNFHYKGISSHAANSPHLGRSALDAVELMNVGANYLREHVTEDVRYHYALHDVGSSSPSVVQDSATVQYLIRAKTIDTVQDVYERIKKIAQGAALMTETEVEIDFVKGCSNYIPNTQLGAQLHHSLNEIYEYQASRDDEQFAKEIFNSLTDNERKNKLTSLVGFGFLDDEGVLEDKYIYDKVSPYKETDHILSGSTDVSDVSWVVPTGQVSCATSAIGTPLHTWQMTSQGLSNLAVQGTSNAAMTMAHTAIELLDNPYLRSQVQQEFKQFRSKNEYTNPIPKGVLPR</sequence>
<dbReference type="AlphaFoldDB" id="A0AAI8DKL1"/>
<dbReference type="InterPro" id="IPR036264">
    <property type="entry name" value="Bact_exopeptidase_dim_dom"/>
</dbReference>
<dbReference type="GO" id="GO:0005737">
    <property type="term" value="C:cytoplasm"/>
    <property type="evidence" value="ECO:0007669"/>
    <property type="project" value="TreeGrafter"/>
</dbReference>
<proteinExistence type="predicted"/>
<dbReference type="GO" id="GO:0016805">
    <property type="term" value="F:dipeptidase activity"/>
    <property type="evidence" value="ECO:0007669"/>
    <property type="project" value="TreeGrafter"/>
</dbReference>
<dbReference type="Pfam" id="PF01546">
    <property type="entry name" value="Peptidase_M20"/>
    <property type="match status" value="1"/>
</dbReference>
<dbReference type="PANTHER" id="PTHR30575:SF0">
    <property type="entry name" value="XAA-ARG DIPEPTIDASE"/>
    <property type="match status" value="1"/>
</dbReference>
<dbReference type="NCBIfam" id="TIGR01891">
    <property type="entry name" value="amidohydrolases"/>
    <property type="match status" value="1"/>
</dbReference>
<dbReference type="SUPFAM" id="SSF53187">
    <property type="entry name" value="Zn-dependent exopeptidases"/>
    <property type="match status" value="1"/>
</dbReference>
<name>A0AAI8DKL1_MAMSC</name>
<dbReference type="PIRSF" id="PIRSF037227">
    <property type="entry name" value="Aminobenzoyl-glu_utiliz_pB"/>
    <property type="match status" value="1"/>
</dbReference>
<accession>A0AAI8DKL1</accession>
<dbReference type="GO" id="GO:0046657">
    <property type="term" value="P:folic acid catabolic process"/>
    <property type="evidence" value="ECO:0007669"/>
    <property type="project" value="TreeGrafter"/>
</dbReference>
<dbReference type="InterPro" id="IPR052030">
    <property type="entry name" value="Peptidase_M20/M20A_hydrolases"/>
</dbReference>
<dbReference type="EMBL" id="CP022046">
    <property type="protein sequence ID" value="ASE35544.1"/>
    <property type="molecule type" value="Genomic_DNA"/>
</dbReference>
<dbReference type="FunFam" id="3.30.70.360:FF:000004">
    <property type="entry name" value="Peptidase M20 domain-containing protein 2"/>
    <property type="match status" value="1"/>
</dbReference>
<dbReference type="SUPFAM" id="SSF55031">
    <property type="entry name" value="Bacterial exopeptidase dimerisation domain"/>
    <property type="match status" value="1"/>
</dbReference>
<evidence type="ECO:0000313" key="1">
    <source>
        <dbReference type="EMBL" id="ASE35544.1"/>
    </source>
</evidence>
<dbReference type="InterPro" id="IPR017145">
    <property type="entry name" value="Aminobenzoyl-glu_utiliz_pB"/>
</dbReference>
<organism evidence="1 2">
    <name type="scientific">Mammaliicoccus sciuri</name>
    <name type="common">Staphylococcus sciuri</name>
    <dbReference type="NCBI Taxonomy" id="1296"/>
    <lineage>
        <taxon>Bacteria</taxon>
        <taxon>Bacillati</taxon>
        <taxon>Bacillota</taxon>
        <taxon>Bacilli</taxon>
        <taxon>Bacillales</taxon>
        <taxon>Staphylococcaceae</taxon>
        <taxon>Mammaliicoccus</taxon>
    </lineage>
</organism>
<dbReference type="GO" id="GO:0071713">
    <property type="term" value="F:para-aminobenzoyl-glutamate hydrolase activity"/>
    <property type="evidence" value="ECO:0007669"/>
    <property type="project" value="TreeGrafter"/>
</dbReference>
<dbReference type="InterPro" id="IPR017439">
    <property type="entry name" value="Amidohydrolase"/>
</dbReference>
<dbReference type="PANTHER" id="PTHR30575">
    <property type="entry name" value="PEPTIDASE M20"/>
    <property type="match status" value="1"/>
</dbReference>
<reference evidence="2" key="1">
    <citation type="submission" date="2017-06" db="EMBL/GenBank/DDBJ databases">
        <title>FDA dAtabase for Regulatory Grade micrObial Sequences (FDA-ARGOS): Supporting development and validation of Infectious Disease Dx tests.</title>
        <authorList>
            <person name="Goldberg B."/>
            <person name="Campos J."/>
            <person name="Tallon L."/>
            <person name="Sadzewicz L."/>
            <person name="Sengamalay N."/>
            <person name="Ott S."/>
            <person name="Godinez A."/>
            <person name="Nagaraj S."/>
            <person name="Vavikolanu K."/>
            <person name="Nadendla S."/>
            <person name="George J."/>
            <person name="Geyer C."/>
            <person name="Sichtig H."/>
        </authorList>
    </citation>
    <scope>NUCLEOTIDE SEQUENCE [LARGE SCALE GENOMIC DNA]</scope>
    <source>
        <strain evidence="2">FDAARGOS_285</strain>
    </source>
</reference>
<protein>
    <submittedName>
        <fullName evidence="1">Amidohydrolase</fullName>
    </submittedName>
</protein>
<dbReference type="Gene3D" id="3.40.630.10">
    <property type="entry name" value="Zn peptidases"/>
    <property type="match status" value="2"/>
</dbReference>
<dbReference type="KEGG" id="sscu:CEP64_13450"/>
<dbReference type="InterPro" id="IPR002933">
    <property type="entry name" value="Peptidase_M20"/>
</dbReference>
<gene>
    <name evidence="1" type="ORF">CEP64_13450</name>
</gene>
<evidence type="ECO:0000313" key="2">
    <source>
        <dbReference type="Proteomes" id="UP000197058"/>
    </source>
</evidence>